<proteinExistence type="predicted"/>
<gene>
    <name evidence="2" type="ORF">SLEP1_g29672</name>
</gene>
<dbReference type="AlphaFoldDB" id="A0AAV5K071"/>
<name>A0AAV5K071_9ROSI</name>
<feature type="compositionally biased region" description="Acidic residues" evidence="1">
    <location>
        <begin position="131"/>
        <end position="150"/>
    </location>
</feature>
<reference evidence="2 3" key="1">
    <citation type="journal article" date="2021" name="Commun. Biol.">
        <title>The genome of Shorea leprosula (Dipterocarpaceae) highlights the ecological relevance of drought in aseasonal tropical rainforests.</title>
        <authorList>
            <person name="Ng K.K.S."/>
            <person name="Kobayashi M.J."/>
            <person name="Fawcett J.A."/>
            <person name="Hatakeyama M."/>
            <person name="Paape T."/>
            <person name="Ng C.H."/>
            <person name="Ang C.C."/>
            <person name="Tnah L.H."/>
            <person name="Lee C.T."/>
            <person name="Nishiyama T."/>
            <person name="Sese J."/>
            <person name="O'Brien M.J."/>
            <person name="Copetti D."/>
            <person name="Mohd Noor M.I."/>
            <person name="Ong R.C."/>
            <person name="Putra M."/>
            <person name="Sireger I.Z."/>
            <person name="Indrioko S."/>
            <person name="Kosugi Y."/>
            <person name="Izuno A."/>
            <person name="Isagi Y."/>
            <person name="Lee S.L."/>
            <person name="Shimizu K.K."/>
        </authorList>
    </citation>
    <scope>NUCLEOTIDE SEQUENCE [LARGE SCALE GENOMIC DNA]</scope>
    <source>
        <strain evidence="2">214</strain>
    </source>
</reference>
<dbReference type="Proteomes" id="UP001054252">
    <property type="component" value="Unassembled WGS sequence"/>
</dbReference>
<feature type="compositionally biased region" description="Acidic residues" evidence="1">
    <location>
        <begin position="161"/>
        <end position="170"/>
    </location>
</feature>
<evidence type="ECO:0000313" key="2">
    <source>
        <dbReference type="EMBL" id="GKV19407.1"/>
    </source>
</evidence>
<comment type="caution">
    <text evidence="2">The sequence shown here is derived from an EMBL/GenBank/DDBJ whole genome shotgun (WGS) entry which is preliminary data.</text>
</comment>
<evidence type="ECO:0000256" key="1">
    <source>
        <dbReference type="SAM" id="MobiDB-lite"/>
    </source>
</evidence>
<dbReference type="EMBL" id="BPVZ01000052">
    <property type="protein sequence ID" value="GKV19407.1"/>
    <property type="molecule type" value="Genomic_DNA"/>
</dbReference>
<keyword evidence="3" id="KW-1185">Reference proteome</keyword>
<feature type="region of interest" description="Disordered" evidence="1">
    <location>
        <begin position="116"/>
        <end position="176"/>
    </location>
</feature>
<evidence type="ECO:0000313" key="3">
    <source>
        <dbReference type="Proteomes" id="UP001054252"/>
    </source>
</evidence>
<dbReference type="PANTHER" id="PTHR34947:SF2">
    <property type="entry name" value="TRANSMEMBRANE PROTEIN"/>
    <property type="match status" value="1"/>
</dbReference>
<organism evidence="2 3">
    <name type="scientific">Rubroshorea leprosula</name>
    <dbReference type="NCBI Taxonomy" id="152421"/>
    <lineage>
        <taxon>Eukaryota</taxon>
        <taxon>Viridiplantae</taxon>
        <taxon>Streptophyta</taxon>
        <taxon>Embryophyta</taxon>
        <taxon>Tracheophyta</taxon>
        <taxon>Spermatophyta</taxon>
        <taxon>Magnoliopsida</taxon>
        <taxon>eudicotyledons</taxon>
        <taxon>Gunneridae</taxon>
        <taxon>Pentapetalae</taxon>
        <taxon>rosids</taxon>
        <taxon>malvids</taxon>
        <taxon>Malvales</taxon>
        <taxon>Dipterocarpaceae</taxon>
        <taxon>Rubroshorea</taxon>
    </lineage>
</organism>
<sequence length="208" mass="24059">MLHSFKFYFQTLPFKLITHNIDKNCIFLLCNGLLVFLAKFSGLISSSSSKHNNADESFLGYEDVQHSETIVMESQVPSLENEAVVEAENGSLIETANKYIIEEVADRETDHKFLMEEEETQEREGFQIPDGEQEDEDDENEDFSEEEEVKEIEGSYGTVQEVEEGEEEVREEGNGLLSTEELNKKFDEFIRKKKEELRIEARQQLIMV</sequence>
<dbReference type="PANTHER" id="PTHR34947">
    <property type="entry name" value="TRANSMEMBRANE PROTEIN"/>
    <property type="match status" value="1"/>
</dbReference>
<protein>
    <submittedName>
        <fullName evidence="2">Uncharacterized protein</fullName>
    </submittedName>
</protein>
<accession>A0AAV5K071</accession>